<protein>
    <recommendedName>
        <fullName evidence="2">H(+)-exporting diphosphatase</fullName>
        <ecNumber evidence="2">7.1.3.1</ecNumber>
    </recommendedName>
</protein>
<dbReference type="InterPro" id="IPR044832">
    <property type="entry name" value="NRP-like"/>
</dbReference>
<keyword evidence="5" id="KW-0460">Magnesium</keyword>
<dbReference type="GO" id="GO:0009678">
    <property type="term" value="F:diphosphate hydrolysis-driven proton transmembrane transporter activity"/>
    <property type="evidence" value="ECO:0007669"/>
    <property type="project" value="UniProtKB-EC"/>
</dbReference>
<dbReference type="SUPFAM" id="SSF117281">
    <property type="entry name" value="Kelch motif"/>
    <property type="match status" value="1"/>
</dbReference>
<keyword evidence="9" id="KW-0472">Membrane</keyword>
<dbReference type="GO" id="GO:0012505">
    <property type="term" value="C:endomembrane system"/>
    <property type="evidence" value="ECO:0007669"/>
    <property type="project" value="UniProtKB-SubCell"/>
</dbReference>
<proteinExistence type="predicted"/>
<dbReference type="EMBL" id="JAZDWU010000011">
    <property type="protein sequence ID" value="KAK9986217.1"/>
    <property type="molecule type" value="Genomic_DNA"/>
</dbReference>
<dbReference type="PROSITE" id="PS51222">
    <property type="entry name" value="DCD"/>
    <property type="match status" value="1"/>
</dbReference>
<gene>
    <name evidence="12" type="ORF">SO802_031168</name>
</gene>
<evidence type="ECO:0000256" key="8">
    <source>
        <dbReference type="ARBA" id="ARBA00023065"/>
    </source>
</evidence>
<dbReference type="GO" id="GO:0034976">
    <property type="term" value="P:response to endoplasmic reticulum stress"/>
    <property type="evidence" value="ECO:0007669"/>
    <property type="project" value="InterPro"/>
</dbReference>
<evidence type="ECO:0000256" key="9">
    <source>
        <dbReference type="ARBA" id="ARBA00023136"/>
    </source>
</evidence>
<comment type="caution">
    <text evidence="12">The sequence shown here is derived from an EMBL/GenBank/DDBJ whole genome shotgun (WGS) entry which is preliminary data.</text>
</comment>
<keyword evidence="6" id="KW-1278">Translocase</keyword>
<dbReference type="PANTHER" id="PTHR46034">
    <property type="match status" value="1"/>
</dbReference>
<dbReference type="Gene3D" id="2.120.10.80">
    <property type="entry name" value="Kelch-type beta propeller"/>
    <property type="match status" value="1"/>
</dbReference>
<dbReference type="AlphaFoldDB" id="A0AAW2BKB0"/>
<keyword evidence="3" id="KW-0813">Transport</keyword>
<accession>A0AAW2BKB0</accession>
<keyword evidence="7" id="KW-1133">Transmembrane helix</keyword>
<dbReference type="Pfam" id="PF03030">
    <property type="entry name" value="H_PPase"/>
    <property type="match status" value="1"/>
</dbReference>
<keyword evidence="13" id="KW-1185">Reference proteome</keyword>
<sequence>MLVTIVYCHWPTGHAIDAYGRISDNAGGIVGMAGMSHEILQRTDSLDAARNTTAAIGKVLNTILMDLLPNLLPNSPYSFMRTLCIQISDKFSCSLSFLKPLKAAIMSNHHPTFSPASTHILSEPLQCSVTSLTLSEAFFVSKNKQTKPSLSLMGAGRKTQTFIVNEKAPSPKSVTGSTSVRNLRKSHLGGVIFGCKNSTVKECLFKQLFGLPAQHFSYVKNIDPGLPLFLFNYSDRKLHGIFEAASNGQMNINPYGWTTDGSERTSYPAQVQIRVRLRCQPLLENQFKPIISDNYYSQNHFWFELDHAQASRLMSLLSSLVVAPSASVPQNTAKWKTIFQALPPNDAGEEGEGFKPLSLETEHSNYSSWKSDSTVVASSFDGNNQPLGARLDTKLVKQDEKDIIFMKLKELSLQPVSSSSNGTSFPCNSQVEGQVIGSRPNGSVCDLPIERKELAVPMSGYVDDTAFLNGIQLEDKGYQVEPTGVEEKNEECLHSSSEGQLIIAQLIQEVQELKAFRAEQIQKTSILEQKLMEAEREIQQLKDCCVMMLEPVSNPSVALVNETVSEAIDELHLDHNESASEEIDELHLDQNESVNEVIDELHLDHNESVSEVIDELHLDHTESVIEVIDELHLDHNESVFLAGGYDGKSWLSALDSYYPSHDVIKSLKPMSCARSYFSAAQLNNDLYVFGGGSGQDGSEWYDTVESYSVANDQWTSRPSLNQKKGSLAGATIDNKIFAIGGGNNMECFSNVEMLDLDIGRWIQTRSMLQKRFAVGAVELNGALYASGGYDGKDYLMSAERFDPREHSWTKIASMNTKRGSHSLVVLNEKLYALGGFDGSRMVSSVEIFDPRLGSWMSGEPMKYPRGYFAAGVINESIFVMGGIKVGQNILETVETYKDGQGWQETQTTTIGKRCFLSAIVMKGIKIPCNT</sequence>
<dbReference type="PANTHER" id="PTHR46034:SF7">
    <property type="entry name" value="INFLUENZA VIRUS NS1A-BINDING PROTEIN"/>
    <property type="match status" value="1"/>
</dbReference>
<dbReference type="InterPro" id="IPR013989">
    <property type="entry name" value="Dev_and_cell_death_domain"/>
</dbReference>
<comment type="subcellular location">
    <subcellularLocation>
        <location evidence="1">Endomembrane system</location>
        <topology evidence="1">Multi-pass membrane protein</topology>
    </subcellularLocation>
</comment>
<evidence type="ECO:0000259" key="11">
    <source>
        <dbReference type="PROSITE" id="PS51222"/>
    </source>
</evidence>
<dbReference type="Proteomes" id="UP001459277">
    <property type="component" value="Unassembled WGS sequence"/>
</dbReference>
<evidence type="ECO:0000256" key="1">
    <source>
        <dbReference type="ARBA" id="ARBA00004127"/>
    </source>
</evidence>
<evidence type="ECO:0000256" key="4">
    <source>
        <dbReference type="ARBA" id="ARBA00022692"/>
    </source>
</evidence>
<dbReference type="GO" id="GO:0004427">
    <property type="term" value="F:inorganic diphosphate phosphatase activity"/>
    <property type="evidence" value="ECO:0007669"/>
    <property type="project" value="InterPro"/>
</dbReference>
<evidence type="ECO:0000256" key="3">
    <source>
        <dbReference type="ARBA" id="ARBA00022448"/>
    </source>
</evidence>
<evidence type="ECO:0000256" key="5">
    <source>
        <dbReference type="ARBA" id="ARBA00022842"/>
    </source>
</evidence>
<keyword evidence="4" id="KW-0812">Transmembrane</keyword>
<feature type="domain" description="DCD" evidence="11">
    <location>
        <begin position="186"/>
        <end position="319"/>
    </location>
</feature>
<dbReference type="InterPro" id="IPR015915">
    <property type="entry name" value="Kelch-typ_b-propeller"/>
</dbReference>
<feature type="coiled-coil region" evidence="10">
    <location>
        <begin position="517"/>
        <end position="544"/>
    </location>
</feature>
<evidence type="ECO:0000256" key="6">
    <source>
        <dbReference type="ARBA" id="ARBA00022967"/>
    </source>
</evidence>
<dbReference type="SMART" id="SM00767">
    <property type="entry name" value="DCD"/>
    <property type="match status" value="1"/>
</dbReference>
<evidence type="ECO:0000256" key="7">
    <source>
        <dbReference type="ARBA" id="ARBA00022989"/>
    </source>
</evidence>
<organism evidence="12 13">
    <name type="scientific">Lithocarpus litseifolius</name>
    <dbReference type="NCBI Taxonomy" id="425828"/>
    <lineage>
        <taxon>Eukaryota</taxon>
        <taxon>Viridiplantae</taxon>
        <taxon>Streptophyta</taxon>
        <taxon>Embryophyta</taxon>
        <taxon>Tracheophyta</taxon>
        <taxon>Spermatophyta</taxon>
        <taxon>Magnoliopsida</taxon>
        <taxon>eudicotyledons</taxon>
        <taxon>Gunneridae</taxon>
        <taxon>Pentapetalae</taxon>
        <taxon>rosids</taxon>
        <taxon>fabids</taxon>
        <taxon>Fagales</taxon>
        <taxon>Fagaceae</taxon>
        <taxon>Lithocarpus</taxon>
    </lineage>
</organism>
<evidence type="ECO:0000256" key="2">
    <source>
        <dbReference type="ARBA" id="ARBA00013242"/>
    </source>
</evidence>
<keyword evidence="10" id="KW-0175">Coiled coil</keyword>
<evidence type="ECO:0000313" key="12">
    <source>
        <dbReference type="EMBL" id="KAK9986217.1"/>
    </source>
</evidence>
<evidence type="ECO:0000313" key="13">
    <source>
        <dbReference type="Proteomes" id="UP001459277"/>
    </source>
</evidence>
<dbReference type="EC" id="7.1.3.1" evidence="2"/>
<dbReference type="GO" id="GO:0016020">
    <property type="term" value="C:membrane"/>
    <property type="evidence" value="ECO:0007669"/>
    <property type="project" value="InterPro"/>
</dbReference>
<keyword evidence="8" id="KW-0406">Ion transport</keyword>
<reference evidence="12 13" key="1">
    <citation type="submission" date="2024-01" db="EMBL/GenBank/DDBJ databases">
        <title>A telomere-to-telomere, gap-free genome of sweet tea (Lithocarpus litseifolius).</title>
        <authorList>
            <person name="Zhou J."/>
        </authorList>
    </citation>
    <scope>NUCLEOTIDE SEQUENCE [LARGE SCALE GENOMIC DNA]</scope>
    <source>
        <strain evidence="12">Zhou-2022a</strain>
        <tissue evidence="12">Leaf</tissue>
    </source>
</reference>
<dbReference type="InterPro" id="IPR004131">
    <property type="entry name" value="PPase-energised_H-pump"/>
</dbReference>
<name>A0AAW2BKB0_9ROSI</name>
<dbReference type="SMART" id="SM00612">
    <property type="entry name" value="Kelch"/>
    <property type="match status" value="6"/>
</dbReference>
<dbReference type="InterPro" id="IPR006652">
    <property type="entry name" value="Kelch_1"/>
</dbReference>
<dbReference type="Pfam" id="PF24681">
    <property type="entry name" value="Kelch_KLHDC2_KLHL20_DRC7"/>
    <property type="match status" value="1"/>
</dbReference>
<evidence type="ECO:0000256" key="10">
    <source>
        <dbReference type="SAM" id="Coils"/>
    </source>
</evidence>
<dbReference type="Pfam" id="PF10539">
    <property type="entry name" value="Dev_Cell_Death"/>
    <property type="match status" value="1"/>
</dbReference>